<evidence type="ECO:0000313" key="6">
    <source>
        <dbReference type="EMBL" id="RLP82741.1"/>
    </source>
</evidence>
<dbReference type="EC" id="2.3.1.286" evidence="1"/>
<name>A0A3L7AT63_9MICO</name>
<evidence type="ECO:0000313" key="7">
    <source>
        <dbReference type="Proteomes" id="UP000269438"/>
    </source>
</evidence>
<dbReference type="Proteomes" id="UP000269438">
    <property type="component" value="Unassembled WGS sequence"/>
</dbReference>
<dbReference type="InterPro" id="IPR003000">
    <property type="entry name" value="Sirtuin"/>
</dbReference>
<dbReference type="InterPro" id="IPR029035">
    <property type="entry name" value="DHS-like_NAD/FAD-binding_dom"/>
</dbReference>
<evidence type="ECO:0000256" key="1">
    <source>
        <dbReference type="ARBA" id="ARBA00012928"/>
    </source>
</evidence>
<dbReference type="Gene3D" id="3.40.50.1220">
    <property type="entry name" value="TPP-binding domain"/>
    <property type="match status" value="1"/>
</dbReference>
<protein>
    <recommendedName>
        <fullName evidence="1">protein acetyllysine N-acetyltransferase</fullName>
        <ecNumber evidence="1">2.3.1.286</ecNumber>
    </recommendedName>
</protein>
<dbReference type="InterPro" id="IPR026591">
    <property type="entry name" value="Sirtuin_cat_small_dom_sf"/>
</dbReference>
<dbReference type="PANTHER" id="PTHR11085">
    <property type="entry name" value="NAD-DEPENDENT PROTEIN DEACYLASE SIRTUIN-5, MITOCHONDRIAL-RELATED"/>
    <property type="match status" value="1"/>
</dbReference>
<dbReference type="GO" id="GO:0017136">
    <property type="term" value="F:histone deacetylase activity, NAD-dependent"/>
    <property type="evidence" value="ECO:0007669"/>
    <property type="project" value="TreeGrafter"/>
</dbReference>
<feature type="binding site" evidence="4">
    <location>
        <position position="184"/>
    </location>
    <ligand>
        <name>Zn(2+)</name>
        <dbReference type="ChEBI" id="CHEBI:29105"/>
    </ligand>
</feature>
<dbReference type="OrthoDB" id="9800582at2"/>
<keyword evidence="7" id="KW-1185">Reference proteome</keyword>
<evidence type="ECO:0000256" key="3">
    <source>
        <dbReference type="ARBA" id="ARBA00023027"/>
    </source>
</evidence>
<reference evidence="6 7" key="1">
    <citation type="submission" date="2018-10" db="EMBL/GenBank/DDBJ databases">
        <authorList>
            <person name="Li J."/>
        </authorList>
    </citation>
    <scope>NUCLEOTIDE SEQUENCE [LARGE SCALE GENOMIC DNA]</scope>
    <source>
        <strain evidence="6 7">JCM 11654</strain>
    </source>
</reference>
<keyword evidence="4" id="KW-0479">Metal-binding</keyword>
<feature type="binding site" evidence="4">
    <location>
        <position position="131"/>
    </location>
    <ligand>
        <name>Zn(2+)</name>
        <dbReference type="ChEBI" id="CHEBI:29105"/>
    </ligand>
</feature>
<dbReference type="RefSeq" id="WP_121687911.1">
    <property type="nucleotide sequence ID" value="NZ_RCUY01000005.1"/>
</dbReference>
<dbReference type="EMBL" id="RCUY01000005">
    <property type="protein sequence ID" value="RLP82741.1"/>
    <property type="molecule type" value="Genomic_DNA"/>
</dbReference>
<feature type="binding site" evidence="4">
    <location>
        <position position="128"/>
    </location>
    <ligand>
        <name>Zn(2+)</name>
        <dbReference type="ChEBI" id="CHEBI:29105"/>
    </ligand>
</feature>
<feature type="binding site" evidence="4">
    <location>
        <position position="181"/>
    </location>
    <ligand>
        <name>Zn(2+)</name>
        <dbReference type="ChEBI" id="CHEBI:29105"/>
    </ligand>
</feature>
<evidence type="ECO:0000259" key="5">
    <source>
        <dbReference type="PROSITE" id="PS50305"/>
    </source>
</evidence>
<comment type="caution">
    <text evidence="6">The sequence shown here is derived from an EMBL/GenBank/DDBJ whole genome shotgun (WGS) entry which is preliminary data.</text>
</comment>
<evidence type="ECO:0000256" key="2">
    <source>
        <dbReference type="ARBA" id="ARBA00022679"/>
    </source>
</evidence>
<dbReference type="Gene3D" id="3.30.1600.10">
    <property type="entry name" value="SIR2/SIRT2 'Small Domain"/>
    <property type="match status" value="1"/>
</dbReference>
<dbReference type="InterPro" id="IPR050134">
    <property type="entry name" value="NAD-dep_sirtuin_deacylases"/>
</dbReference>
<dbReference type="PROSITE" id="PS50305">
    <property type="entry name" value="SIRTUIN"/>
    <property type="match status" value="1"/>
</dbReference>
<keyword evidence="2" id="KW-0808">Transferase</keyword>
<keyword evidence="3" id="KW-0520">NAD</keyword>
<keyword evidence="4" id="KW-0862">Zinc</keyword>
<accession>A0A3L7AT63</accession>
<dbReference type="AlphaFoldDB" id="A0A3L7AT63"/>
<proteinExistence type="predicted"/>
<sequence length="278" mass="29653">MPIPDSADLDRAADILRGRSLAILTGAGVSTDSGIPDYRGPGAPVRKPMTGPEFRASAERRRRYWAGAFLGGRLMRAAKPNPTHRLLAAWERSGRALGIATQNVDGLHRQAGTRKLVELHGGLDRVVCLSCEQGFARQAITDQIARENPWLAQLGPEDADRLNPDGDAEVPELDGFTVPVCTVCGGPLKPDVVFFGETVPSARFARARSIVHRADALLVLGSSLTVNTGIRLLDQARRDGSPIITINRGTTGGASRATLVLEGSVAPALHALDERLAH</sequence>
<gene>
    <name evidence="6" type="ORF">D9V34_05655</name>
</gene>
<dbReference type="InterPro" id="IPR026590">
    <property type="entry name" value="Ssirtuin_cat_dom"/>
</dbReference>
<feature type="active site" description="Proton acceptor" evidence="4">
    <location>
        <position position="120"/>
    </location>
</feature>
<feature type="domain" description="Deacetylase sirtuin-type" evidence="5">
    <location>
        <begin position="1"/>
        <end position="278"/>
    </location>
</feature>
<dbReference type="GO" id="GO:0070403">
    <property type="term" value="F:NAD+ binding"/>
    <property type="evidence" value="ECO:0007669"/>
    <property type="project" value="InterPro"/>
</dbReference>
<dbReference type="SUPFAM" id="SSF52467">
    <property type="entry name" value="DHS-like NAD/FAD-binding domain"/>
    <property type="match status" value="1"/>
</dbReference>
<dbReference type="GO" id="GO:0046872">
    <property type="term" value="F:metal ion binding"/>
    <property type="evidence" value="ECO:0007669"/>
    <property type="project" value="UniProtKB-KW"/>
</dbReference>
<dbReference type="PANTHER" id="PTHR11085:SF10">
    <property type="entry name" value="NAD-DEPENDENT PROTEIN DEACYLASE SIRTUIN-5, MITOCHONDRIAL-RELATED"/>
    <property type="match status" value="1"/>
</dbReference>
<evidence type="ECO:0000256" key="4">
    <source>
        <dbReference type="PROSITE-ProRule" id="PRU00236"/>
    </source>
</evidence>
<dbReference type="Pfam" id="PF02146">
    <property type="entry name" value="SIR2"/>
    <property type="match status" value="1"/>
</dbReference>
<organism evidence="6 7">
    <name type="scientific">Mycetocola lacteus</name>
    <dbReference type="NCBI Taxonomy" id="76637"/>
    <lineage>
        <taxon>Bacteria</taxon>
        <taxon>Bacillati</taxon>
        <taxon>Actinomycetota</taxon>
        <taxon>Actinomycetes</taxon>
        <taxon>Micrococcales</taxon>
        <taxon>Microbacteriaceae</taxon>
        <taxon>Mycetocola</taxon>
    </lineage>
</organism>